<dbReference type="EMBL" id="LTDF01000137">
    <property type="protein sequence ID" value="KXT45528.1"/>
    <property type="molecule type" value="Genomic_DNA"/>
</dbReference>
<sequence length="42" mass="4852">MSESYATWQNLFELICDCVLKELINECFLIFGVSKTLTMCLT</sequence>
<evidence type="ECO:0000313" key="1">
    <source>
        <dbReference type="EMBL" id="KXT45528.1"/>
    </source>
</evidence>
<protein>
    <submittedName>
        <fullName evidence="1">Uncharacterized protein</fullName>
    </submittedName>
</protein>
<reference evidence="1 2" key="1">
    <citation type="submission" date="2016-02" db="EMBL/GenBank/DDBJ databases">
        <authorList>
            <person name="Wen L."/>
            <person name="He K."/>
            <person name="Yang H."/>
        </authorList>
    </citation>
    <scope>NUCLEOTIDE SEQUENCE [LARGE SCALE GENOMIC DNA]</scope>
    <source>
        <strain evidence="1 2">KLE1704</strain>
    </source>
</reference>
<name>A0A139L2A8_9BACE</name>
<dbReference type="PATRIC" id="fig|329854.7.peg.3740"/>
<evidence type="ECO:0000313" key="2">
    <source>
        <dbReference type="Proteomes" id="UP000070319"/>
    </source>
</evidence>
<organism evidence="1">
    <name type="scientific">Bacteroides intestinalis</name>
    <dbReference type="NCBI Taxonomy" id="329854"/>
    <lineage>
        <taxon>Bacteria</taxon>
        <taxon>Pseudomonadati</taxon>
        <taxon>Bacteroidota</taxon>
        <taxon>Bacteroidia</taxon>
        <taxon>Bacteroidales</taxon>
        <taxon>Bacteroidaceae</taxon>
        <taxon>Bacteroides</taxon>
    </lineage>
</organism>
<proteinExistence type="predicted"/>
<accession>A0A139L2A8</accession>
<dbReference type="Proteomes" id="UP000070319">
    <property type="component" value="Unassembled WGS sequence"/>
</dbReference>
<comment type="caution">
    <text evidence="1">The sequence shown here is derived from an EMBL/GenBank/DDBJ whole genome shotgun (WGS) entry which is preliminary data.</text>
</comment>
<gene>
    <name evidence="1" type="ORF">HMPREF2531_03678</name>
</gene>
<dbReference type="AlphaFoldDB" id="A0A139L2A8"/>